<sequence>MNCKNVLVLGGTGAMGRYLVPELLAAGHSVDVVSLDDMSSDDPMLHYIKGNVKENGLLEELLKKQYDGIVDFMTYQTEEFKKVYSLLLENTGHYIFLSSCRIFADAPPINENSPRLLDVSEDREFLATDDYALYKAREEDVLTGSAYSNWTIVRPATTYSTGRFQLVTLEAPTLLYRMLAGKTIVLPEKAMDRQATLSWGGDVGKMIARLLFNEKAYGESYVTATAEHHSWREIAEIYNEICPFRYITVSTEDYLDIIAKGASWARYQLIYARMFERITDNRKVLKDTGLKQSGLMPLREGLRLEFDRSRDFNWSRYSTDEKNVRMDEYLRCSHEK</sequence>
<reference evidence="2" key="1">
    <citation type="journal article" date="2021" name="PeerJ">
        <title>Extensive microbial diversity within the chicken gut microbiome revealed by metagenomics and culture.</title>
        <authorList>
            <person name="Gilroy R."/>
            <person name="Ravi A."/>
            <person name="Getino M."/>
            <person name="Pursley I."/>
            <person name="Horton D.L."/>
            <person name="Alikhan N.F."/>
            <person name="Baker D."/>
            <person name="Gharbi K."/>
            <person name="Hall N."/>
            <person name="Watson M."/>
            <person name="Adriaenssens E.M."/>
            <person name="Foster-Nyarko E."/>
            <person name="Jarju S."/>
            <person name="Secka A."/>
            <person name="Antonio M."/>
            <person name="Oren A."/>
            <person name="Chaudhuri R.R."/>
            <person name="La Ragione R."/>
            <person name="Hildebrand F."/>
            <person name="Pallen M.J."/>
        </authorList>
    </citation>
    <scope>NUCLEOTIDE SEQUENCE</scope>
    <source>
        <strain evidence="2">CHK179-7159</strain>
    </source>
</reference>
<evidence type="ECO:0000313" key="3">
    <source>
        <dbReference type="Proteomes" id="UP000886858"/>
    </source>
</evidence>
<protein>
    <submittedName>
        <fullName evidence="2">NAD-dependent epimerase/dehydratase family protein</fullName>
    </submittedName>
</protein>
<gene>
    <name evidence="2" type="ORF">H9717_04680</name>
</gene>
<dbReference type="EMBL" id="DWYY01000051">
    <property type="protein sequence ID" value="HJA92398.1"/>
    <property type="molecule type" value="Genomic_DNA"/>
</dbReference>
<dbReference type="PANTHER" id="PTHR43245">
    <property type="entry name" value="BIFUNCTIONAL POLYMYXIN RESISTANCE PROTEIN ARNA"/>
    <property type="match status" value="1"/>
</dbReference>
<evidence type="ECO:0000313" key="2">
    <source>
        <dbReference type="EMBL" id="HJA92398.1"/>
    </source>
</evidence>
<dbReference type="InterPro" id="IPR001509">
    <property type="entry name" value="Epimerase_deHydtase"/>
</dbReference>
<reference evidence="2" key="2">
    <citation type="submission" date="2021-04" db="EMBL/GenBank/DDBJ databases">
        <authorList>
            <person name="Gilroy R."/>
        </authorList>
    </citation>
    <scope>NUCLEOTIDE SEQUENCE</scope>
    <source>
        <strain evidence="2">CHK179-7159</strain>
    </source>
</reference>
<feature type="domain" description="NAD-dependent epimerase/dehydratase" evidence="1">
    <location>
        <begin position="6"/>
        <end position="188"/>
    </location>
</feature>
<accession>A0A9D2KZA7</accession>
<proteinExistence type="predicted"/>
<dbReference type="Proteomes" id="UP000886858">
    <property type="component" value="Unassembled WGS sequence"/>
</dbReference>
<dbReference type="InterPro" id="IPR036291">
    <property type="entry name" value="NAD(P)-bd_dom_sf"/>
</dbReference>
<dbReference type="AlphaFoldDB" id="A0A9D2KZA7"/>
<evidence type="ECO:0000259" key="1">
    <source>
        <dbReference type="Pfam" id="PF01370"/>
    </source>
</evidence>
<name>A0A9D2KZA7_9FIRM</name>
<dbReference type="Gene3D" id="3.40.50.720">
    <property type="entry name" value="NAD(P)-binding Rossmann-like Domain"/>
    <property type="match status" value="1"/>
</dbReference>
<dbReference type="SUPFAM" id="SSF51735">
    <property type="entry name" value="NAD(P)-binding Rossmann-fold domains"/>
    <property type="match status" value="1"/>
</dbReference>
<dbReference type="InterPro" id="IPR050177">
    <property type="entry name" value="Lipid_A_modif_metabolic_enz"/>
</dbReference>
<organism evidence="2 3">
    <name type="scientific">Candidatus Eisenbergiella merdipullorum</name>
    <dbReference type="NCBI Taxonomy" id="2838553"/>
    <lineage>
        <taxon>Bacteria</taxon>
        <taxon>Bacillati</taxon>
        <taxon>Bacillota</taxon>
        <taxon>Clostridia</taxon>
        <taxon>Lachnospirales</taxon>
        <taxon>Lachnospiraceae</taxon>
        <taxon>Eisenbergiella</taxon>
    </lineage>
</organism>
<comment type="caution">
    <text evidence="2">The sequence shown here is derived from an EMBL/GenBank/DDBJ whole genome shotgun (WGS) entry which is preliminary data.</text>
</comment>
<dbReference type="Pfam" id="PF01370">
    <property type="entry name" value="Epimerase"/>
    <property type="match status" value="1"/>
</dbReference>